<dbReference type="SMART" id="SM00478">
    <property type="entry name" value="ENDO3c"/>
    <property type="match status" value="1"/>
</dbReference>
<gene>
    <name evidence="7" type="ORF">F7D09_0795</name>
</gene>
<dbReference type="Pfam" id="PF00730">
    <property type="entry name" value="HhH-GPD"/>
    <property type="match status" value="1"/>
</dbReference>
<evidence type="ECO:0000313" key="8">
    <source>
        <dbReference type="Proteomes" id="UP000441772"/>
    </source>
</evidence>
<organism evidence="7 8">
    <name type="scientific">Bifidobacterium leontopitheci</name>
    <dbReference type="NCBI Taxonomy" id="2650774"/>
    <lineage>
        <taxon>Bacteria</taxon>
        <taxon>Bacillati</taxon>
        <taxon>Actinomycetota</taxon>
        <taxon>Actinomycetes</taxon>
        <taxon>Bifidobacteriales</taxon>
        <taxon>Bifidobacteriaceae</taxon>
        <taxon>Bifidobacterium</taxon>
    </lineage>
</organism>
<keyword evidence="8" id="KW-1185">Reference proteome</keyword>
<dbReference type="Gene3D" id="1.10.340.30">
    <property type="entry name" value="Hypothetical protein, domain 2"/>
    <property type="match status" value="1"/>
</dbReference>
<dbReference type="PANTHER" id="PTHR10359:SF19">
    <property type="entry name" value="DNA REPAIR GLYCOSYLASE MJ1434-RELATED"/>
    <property type="match status" value="1"/>
</dbReference>
<dbReference type="Proteomes" id="UP000441772">
    <property type="component" value="Unassembled WGS sequence"/>
</dbReference>
<keyword evidence="3" id="KW-0408">Iron</keyword>
<dbReference type="GO" id="GO:0051539">
    <property type="term" value="F:4 iron, 4 sulfur cluster binding"/>
    <property type="evidence" value="ECO:0007669"/>
    <property type="project" value="UniProtKB-KW"/>
</dbReference>
<dbReference type="GO" id="GO:0046872">
    <property type="term" value="F:metal ion binding"/>
    <property type="evidence" value="ECO:0007669"/>
    <property type="project" value="UniProtKB-KW"/>
</dbReference>
<evidence type="ECO:0000259" key="6">
    <source>
        <dbReference type="SMART" id="SM00478"/>
    </source>
</evidence>
<protein>
    <submittedName>
        <fullName evidence="7">DNA lyase</fullName>
    </submittedName>
</protein>
<sequence length="251" mass="27376">MTANGSGRNPRTGRRIARTDGSGAGRPTPRYMERLYDVLERELGPTDWLPADTLFEIMAGAVLTQNTAWGNVDRSLAALRDAEALDPRTLAAMEPERLQTLIRPSGFYRNKARTLQELSRWYIARCGASPEGAEAIADDELRAELLSLFGVGGETADDLVLYVFSRRTFVADTYARRLFGFLGFSVPAGYAAFHRAFAPAVLASSLDVAQLKEFHGLIDEYGKAYRDDDAKAASFLADWDGGPSSAGLPSS</sequence>
<evidence type="ECO:0000256" key="4">
    <source>
        <dbReference type="ARBA" id="ARBA00023014"/>
    </source>
</evidence>
<name>A0A6I1GMP8_9BIFI</name>
<dbReference type="GO" id="GO:0006284">
    <property type="term" value="P:base-excision repair"/>
    <property type="evidence" value="ECO:0007669"/>
    <property type="project" value="InterPro"/>
</dbReference>
<evidence type="ECO:0000256" key="5">
    <source>
        <dbReference type="SAM" id="MobiDB-lite"/>
    </source>
</evidence>
<evidence type="ECO:0000256" key="3">
    <source>
        <dbReference type="ARBA" id="ARBA00023004"/>
    </source>
</evidence>
<dbReference type="AlphaFoldDB" id="A0A6I1GMP8"/>
<keyword evidence="2" id="KW-0479">Metal-binding</keyword>
<feature type="domain" description="HhH-GPD" evidence="6">
    <location>
        <begin position="63"/>
        <end position="224"/>
    </location>
</feature>
<accession>A0A6I1GMP8</accession>
<dbReference type="InterPro" id="IPR011257">
    <property type="entry name" value="DNA_glycosylase"/>
</dbReference>
<feature type="region of interest" description="Disordered" evidence="5">
    <location>
        <begin position="1"/>
        <end position="29"/>
    </location>
</feature>
<evidence type="ECO:0000256" key="2">
    <source>
        <dbReference type="ARBA" id="ARBA00022723"/>
    </source>
</evidence>
<dbReference type="SUPFAM" id="SSF48150">
    <property type="entry name" value="DNA-glycosylase"/>
    <property type="match status" value="1"/>
</dbReference>
<keyword evidence="7" id="KW-0456">Lyase</keyword>
<dbReference type="GO" id="GO:0016829">
    <property type="term" value="F:lyase activity"/>
    <property type="evidence" value="ECO:0007669"/>
    <property type="project" value="UniProtKB-KW"/>
</dbReference>
<keyword evidence="1" id="KW-0004">4Fe-4S</keyword>
<evidence type="ECO:0000256" key="1">
    <source>
        <dbReference type="ARBA" id="ARBA00022485"/>
    </source>
</evidence>
<dbReference type="CDD" id="cd00056">
    <property type="entry name" value="ENDO3c"/>
    <property type="match status" value="1"/>
</dbReference>
<dbReference type="EMBL" id="WBVT01000008">
    <property type="protein sequence ID" value="KAB7790689.1"/>
    <property type="molecule type" value="Genomic_DNA"/>
</dbReference>
<keyword evidence="4" id="KW-0411">Iron-sulfur</keyword>
<comment type="caution">
    <text evidence="7">The sequence shown here is derived from an EMBL/GenBank/DDBJ whole genome shotgun (WGS) entry which is preliminary data.</text>
</comment>
<proteinExistence type="predicted"/>
<dbReference type="InterPro" id="IPR003265">
    <property type="entry name" value="HhH-GPD_domain"/>
</dbReference>
<dbReference type="PANTHER" id="PTHR10359">
    <property type="entry name" value="A/G-SPECIFIC ADENINE GLYCOSYLASE/ENDONUCLEASE III"/>
    <property type="match status" value="1"/>
</dbReference>
<evidence type="ECO:0000313" key="7">
    <source>
        <dbReference type="EMBL" id="KAB7790689.1"/>
    </source>
</evidence>
<reference evidence="7 8" key="1">
    <citation type="submission" date="2019-09" db="EMBL/GenBank/DDBJ databases">
        <title>Characterization of the phylogenetic diversity of two novel species belonging to the genus Bifidobacterium: Bifidobacterium cebidarum sp. nov. and Bifidobacterium leontopitheci sp. nov.</title>
        <authorList>
            <person name="Lugli G.A."/>
            <person name="Duranti S."/>
            <person name="Milani C."/>
            <person name="Turroni F."/>
            <person name="Ventura M."/>
        </authorList>
    </citation>
    <scope>NUCLEOTIDE SEQUENCE [LARGE SCALE GENOMIC DNA]</scope>
    <source>
        <strain evidence="7 8">LMG 31471</strain>
    </source>
</reference>